<dbReference type="InParanoid" id="A0A0E1RZ64"/>
<evidence type="ECO:0000313" key="2">
    <source>
        <dbReference type="Proteomes" id="UP000001261"/>
    </source>
</evidence>
<sequence>MARVTSISTFPRSHATIAARILLPKIFQLLEICRSIGDQTHMSSRSGNLLLRKIWSNRSGVIRMGIRISPTLNFLQECARRAPVQYLVVVQGCSVLAIIKGKTKGGRVNHP</sequence>
<keyword evidence="2" id="KW-1185">Reference proteome</keyword>
<proteinExistence type="predicted"/>
<evidence type="ECO:0000313" key="1">
    <source>
        <dbReference type="EMBL" id="EAS37088.2"/>
    </source>
</evidence>
<reference evidence="2" key="1">
    <citation type="journal article" date="2009" name="Genome Res.">
        <title>Comparative genomic analyses of the human fungal pathogens Coccidioides and their relatives.</title>
        <authorList>
            <person name="Sharpton T.J."/>
            <person name="Stajich J.E."/>
            <person name="Rounsley S.D."/>
            <person name="Gardner M.J."/>
            <person name="Wortman J.R."/>
            <person name="Jordar V.S."/>
            <person name="Maiti R."/>
            <person name="Kodira C.D."/>
            <person name="Neafsey D.E."/>
            <person name="Zeng Q."/>
            <person name="Hung C.-Y."/>
            <person name="McMahan C."/>
            <person name="Muszewska A."/>
            <person name="Grynberg M."/>
            <person name="Mandel M.A."/>
            <person name="Kellner E.M."/>
            <person name="Barker B.M."/>
            <person name="Galgiani J.N."/>
            <person name="Orbach M.J."/>
            <person name="Kirkland T.N."/>
            <person name="Cole G.T."/>
            <person name="Henn M.R."/>
            <person name="Birren B.W."/>
            <person name="Taylor J.W."/>
        </authorList>
    </citation>
    <scope>NUCLEOTIDE SEQUENCE [LARGE SCALE GENOMIC DNA]</scope>
    <source>
        <strain evidence="2">RS</strain>
    </source>
</reference>
<accession>A0A0E1RZ64</accession>
<dbReference type="VEuPathDB" id="FungiDB:CIMG_02442"/>
<dbReference type="OMA" id="GDQTHMS"/>
<dbReference type="Proteomes" id="UP000001261">
    <property type="component" value="Unassembled WGS sequence"/>
</dbReference>
<organism evidence="1 2">
    <name type="scientific">Coccidioides immitis (strain RS)</name>
    <name type="common">Valley fever fungus</name>
    <dbReference type="NCBI Taxonomy" id="246410"/>
    <lineage>
        <taxon>Eukaryota</taxon>
        <taxon>Fungi</taxon>
        <taxon>Dikarya</taxon>
        <taxon>Ascomycota</taxon>
        <taxon>Pezizomycotina</taxon>
        <taxon>Eurotiomycetes</taxon>
        <taxon>Eurotiomycetidae</taxon>
        <taxon>Onygenales</taxon>
        <taxon>Onygenaceae</taxon>
        <taxon>Coccidioides</taxon>
    </lineage>
</organism>
<dbReference type="EMBL" id="GG704911">
    <property type="protein sequence ID" value="EAS37088.2"/>
    <property type="molecule type" value="Genomic_DNA"/>
</dbReference>
<reference evidence="2" key="2">
    <citation type="journal article" date="2010" name="Genome Res.">
        <title>Population genomic sequencing of Coccidioides fungi reveals recent hybridization and transposon control.</title>
        <authorList>
            <person name="Neafsey D.E."/>
            <person name="Barker B.M."/>
            <person name="Sharpton T.J."/>
            <person name="Stajich J.E."/>
            <person name="Park D.J."/>
            <person name="Whiston E."/>
            <person name="Hung C.-Y."/>
            <person name="McMahan C."/>
            <person name="White J."/>
            <person name="Sykes S."/>
            <person name="Heiman D."/>
            <person name="Young S."/>
            <person name="Zeng Q."/>
            <person name="Abouelleil A."/>
            <person name="Aftuck L."/>
            <person name="Bessette D."/>
            <person name="Brown A."/>
            <person name="FitzGerald M."/>
            <person name="Lui A."/>
            <person name="Macdonald J.P."/>
            <person name="Priest M."/>
            <person name="Orbach M.J."/>
            <person name="Galgiani J.N."/>
            <person name="Kirkland T.N."/>
            <person name="Cole G.T."/>
            <person name="Birren B.W."/>
            <person name="Henn M.R."/>
            <person name="Taylor J.W."/>
            <person name="Rounsley S.D."/>
        </authorList>
    </citation>
    <scope>GENOME REANNOTATION</scope>
    <source>
        <strain evidence="2">RS</strain>
    </source>
</reference>
<dbReference type="AlphaFoldDB" id="A0A0E1RZ64"/>
<protein>
    <submittedName>
        <fullName evidence="1">Uncharacterized protein</fullName>
    </submittedName>
</protein>
<name>A0A0E1RZ64_COCIM</name>
<dbReference type="RefSeq" id="XP_001248671.2">
    <property type="nucleotide sequence ID" value="XM_001248670.2"/>
</dbReference>
<dbReference type="KEGG" id="cim:CIMG_02442"/>
<gene>
    <name evidence="1" type="ORF">CIMG_02442</name>
</gene>
<dbReference type="GeneID" id="4566165"/>